<reference evidence="2" key="1">
    <citation type="journal article" date="2020" name="Nat. Commun.">
        <title>Large-scale genome sequencing of mycorrhizal fungi provides insights into the early evolution of symbiotic traits.</title>
        <authorList>
            <person name="Miyauchi S."/>
            <person name="Kiss E."/>
            <person name="Kuo A."/>
            <person name="Drula E."/>
            <person name="Kohler A."/>
            <person name="Sanchez-Garcia M."/>
            <person name="Morin E."/>
            <person name="Andreopoulos B."/>
            <person name="Barry K.W."/>
            <person name="Bonito G."/>
            <person name="Buee M."/>
            <person name="Carver A."/>
            <person name="Chen C."/>
            <person name="Cichocki N."/>
            <person name="Clum A."/>
            <person name="Culley D."/>
            <person name="Crous P.W."/>
            <person name="Fauchery L."/>
            <person name="Girlanda M."/>
            <person name="Hayes R.D."/>
            <person name="Keri Z."/>
            <person name="LaButti K."/>
            <person name="Lipzen A."/>
            <person name="Lombard V."/>
            <person name="Magnuson J."/>
            <person name="Maillard F."/>
            <person name="Murat C."/>
            <person name="Nolan M."/>
            <person name="Ohm R.A."/>
            <person name="Pangilinan J."/>
            <person name="Pereira M.F."/>
            <person name="Perotto S."/>
            <person name="Peter M."/>
            <person name="Pfister S."/>
            <person name="Riley R."/>
            <person name="Sitrit Y."/>
            <person name="Stielow J.B."/>
            <person name="Szollosi G."/>
            <person name="Zifcakova L."/>
            <person name="Stursova M."/>
            <person name="Spatafora J.W."/>
            <person name="Tedersoo L."/>
            <person name="Vaario L.M."/>
            <person name="Yamada A."/>
            <person name="Yan M."/>
            <person name="Wang P."/>
            <person name="Xu J."/>
            <person name="Bruns T."/>
            <person name="Baldrian P."/>
            <person name="Vilgalys R."/>
            <person name="Dunand C."/>
            <person name="Henrissat B."/>
            <person name="Grigoriev I.V."/>
            <person name="Hibbett D."/>
            <person name="Nagy L.G."/>
            <person name="Martin F.M."/>
        </authorList>
    </citation>
    <scope>NUCLEOTIDE SEQUENCE</scope>
    <source>
        <strain evidence="2">UP504</strain>
    </source>
</reference>
<feature type="compositionally biased region" description="Polar residues" evidence="1">
    <location>
        <begin position="224"/>
        <end position="256"/>
    </location>
</feature>
<keyword evidence="3" id="KW-1185">Reference proteome</keyword>
<feature type="compositionally biased region" description="Basic and acidic residues" evidence="1">
    <location>
        <begin position="175"/>
        <end position="185"/>
    </location>
</feature>
<evidence type="ECO:0000313" key="3">
    <source>
        <dbReference type="Proteomes" id="UP000886523"/>
    </source>
</evidence>
<dbReference type="Proteomes" id="UP000886523">
    <property type="component" value="Unassembled WGS sequence"/>
</dbReference>
<feature type="compositionally biased region" description="Low complexity" evidence="1">
    <location>
        <begin position="194"/>
        <end position="205"/>
    </location>
</feature>
<organism evidence="2 3">
    <name type="scientific">Hydnum rufescens UP504</name>
    <dbReference type="NCBI Taxonomy" id="1448309"/>
    <lineage>
        <taxon>Eukaryota</taxon>
        <taxon>Fungi</taxon>
        <taxon>Dikarya</taxon>
        <taxon>Basidiomycota</taxon>
        <taxon>Agaricomycotina</taxon>
        <taxon>Agaricomycetes</taxon>
        <taxon>Cantharellales</taxon>
        <taxon>Hydnaceae</taxon>
        <taxon>Hydnum</taxon>
    </lineage>
</organism>
<feature type="compositionally biased region" description="Pro residues" evidence="1">
    <location>
        <begin position="206"/>
        <end position="222"/>
    </location>
</feature>
<evidence type="ECO:0000313" key="2">
    <source>
        <dbReference type="EMBL" id="KAF9519622.1"/>
    </source>
</evidence>
<feature type="compositionally biased region" description="Low complexity" evidence="1">
    <location>
        <begin position="326"/>
        <end position="339"/>
    </location>
</feature>
<comment type="caution">
    <text evidence="2">The sequence shown here is derived from an EMBL/GenBank/DDBJ whole genome shotgun (WGS) entry which is preliminary data.</text>
</comment>
<dbReference type="AlphaFoldDB" id="A0A9P6DZK5"/>
<accession>A0A9P6DZK5</accession>
<feature type="compositionally biased region" description="Basic and acidic residues" evidence="1">
    <location>
        <begin position="35"/>
        <end position="70"/>
    </location>
</feature>
<sequence>MQNAAKGLREHVAHGLEQVKNLEHDLKARLALMPSRHEGEGDKNEEKPNDSSNHDIENAHDWSRDVERIQAESQAGLRHERPRRASQDDNVDATEHDPDYDKNNDDEDTIDPPSRDGPSRRHSRSMVPKPLEKKVTKSPKSSLGASLRKRLFGPSHEGSRVQSGTASPRAASIRPNDHEGNRDGAEGDQGAGKPGELSLEESPGSPSHPPSPTMDRSPPPTPGTFGNASPSNFDLRSQSVSRDEGTSTQESQTTLPSAAVLRQRLSLHLIGADRPGYAHAHHRSESPGGRSIRFVGDAQNDASHAMPRGGPPHRHQHLHYTHRPTSSGSAKSAKSGKSGRLPTPPGPPASVASLPHSGSMPLVASGTTGYGNNDVEEGARGVTFDLPHERRGSSSESPSTTTPPTPNSKRA</sequence>
<proteinExistence type="predicted"/>
<gene>
    <name evidence="2" type="ORF">BS47DRAFT_1072908</name>
</gene>
<feature type="region of interest" description="Disordered" evidence="1">
    <location>
        <begin position="273"/>
        <end position="411"/>
    </location>
</feature>
<name>A0A9P6DZK5_9AGAM</name>
<feature type="compositionally biased region" description="Basic residues" evidence="1">
    <location>
        <begin position="311"/>
        <end position="322"/>
    </location>
</feature>
<feature type="compositionally biased region" description="Basic and acidic residues" evidence="1">
    <location>
        <begin position="77"/>
        <end position="103"/>
    </location>
</feature>
<protein>
    <submittedName>
        <fullName evidence="2">Uncharacterized protein</fullName>
    </submittedName>
</protein>
<feature type="compositionally biased region" description="Pro residues" evidence="1">
    <location>
        <begin position="401"/>
        <end position="411"/>
    </location>
</feature>
<dbReference type="EMBL" id="MU128916">
    <property type="protein sequence ID" value="KAF9519622.1"/>
    <property type="molecule type" value="Genomic_DNA"/>
</dbReference>
<feature type="region of interest" description="Disordered" evidence="1">
    <location>
        <begin position="27"/>
        <end position="259"/>
    </location>
</feature>
<evidence type="ECO:0000256" key="1">
    <source>
        <dbReference type="SAM" id="MobiDB-lite"/>
    </source>
</evidence>